<keyword evidence="2" id="KW-0521">NADP</keyword>
<dbReference type="Gene3D" id="3.40.50.720">
    <property type="entry name" value="NAD(P)-binding Rossmann-like Domain"/>
    <property type="match status" value="1"/>
</dbReference>
<accession>A0A165NST0</accession>
<reference evidence="4 5" key="1">
    <citation type="journal article" date="2016" name="Mol. Biol. Evol.">
        <title>Comparative Genomics of Early-Diverging Mushroom-Forming Fungi Provides Insights into the Origins of Lignocellulose Decay Capabilities.</title>
        <authorList>
            <person name="Nagy L.G."/>
            <person name="Riley R."/>
            <person name="Tritt A."/>
            <person name="Adam C."/>
            <person name="Daum C."/>
            <person name="Floudas D."/>
            <person name="Sun H."/>
            <person name="Yadav J.S."/>
            <person name="Pangilinan J."/>
            <person name="Larsson K.H."/>
            <person name="Matsuura K."/>
            <person name="Barry K."/>
            <person name="Labutti K."/>
            <person name="Kuo R."/>
            <person name="Ohm R.A."/>
            <person name="Bhattacharya S.S."/>
            <person name="Shirouzu T."/>
            <person name="Yoshinaga Y."/>
            <person name="Martin F.M."/>
            <person name="Grigoriev I.V."/>
            <person name="Hibbett D.S."/>
        </authorList>
    </citation>
    <scope>NUCLEOTIDE SEQUENCE [LARGE SCALE GENOMIC DNA]</scope>
    <source>
        <strain evidence="4 5">HHB12029</strain>
    </source>
</reference>
<evidence type="ECO:0000256" key="2">
    <source>
        <dbReference type="ARBA" id="ARBA00022857"/>
    </source>
</evidence>
<protein>
    <submittedName>
        <fullName evidence="4">NAD(P)-binding protein</fullName>
    </submittedName>
</protein>
<evidence type="ECO:0000313" key="5">
    <source>
        <dbReference type="Proteomes" id="UP000077266"/>
    </source>
</evidence>
<dbReference type="OrthoDB" id="2898618at2759"/>
<dbReference type="EMBL" id="KV425895">
    <property type="protein sequence ID" value="KZW01172.1"/>
    <property type="molecule type" value="Genomic_DNA"/>
</dbReference>
<evidence type="ECO:0000256" key="1">
    <source>
        <dbReference type="ARBA" id="ARBA00006484"/>
    </source>
</evidence>
<dbReference type="InParanoid" id="A0A165NST0"/>
<dbReference type="Pfam" id="PF00106">
    <property type="entry name" value="adh_short"/>
    <property type="match status" value="1"/>
</dbReference>
<evidence type="ECO:0000313" key="4">
    <source>
        <dbReference type="EMBL" id="KZW01172.1"/>
    </source>
</evidence>
<dbReference type="PANTHER" id="PTHR43618:SF18">
    <property type="entry name" value="SHORT CHAIN DEHYDROGENASE_REDUCTASE FAMILY (AFU_ORTHOLOGUE AFUA_5G12480)"/>
    <property type="match status" value="1"/>
</dbReference>
<organism evidence="4 5">
    <name type="scientific">Exidia glandulosa HHB12029</name>
    <dbReference type="NCBI Taxonomy" id="1314781"/>
    <lineage>
        <taxon>Eukaryota</taxon>
        <taxon>Fungi</taxon>
        <taxon>Dikarya</taxon>
        <taxon>Basidiomycota</taxon>
        <taxon>Agaricomycotina</taxon>
        <taxon>Agaricomycetes</taxon>
        <taxon>Auriculariales</taxon>
        <taxon>Exidiaceae</taxon>
        <taxon>Exidia</taxon>
    </lineage>
</organism>
<proteinExistence type="inferred from homology"/>
<name>A0A165NST0_EXIGL</name>
<dbReference type="PRINTS" id="PR00081">
    <property type="entry name" value="GDHRDH"/>
</dbReference>
<dbReference type="AlphaFoldDB" id="A0A165NST0"/>
<dbReference type="InterPro" id="IPR002347">
    <property type="entry name" value="SDR_fam"/>
</dbReference>
<dbReference type="CDD" id="cd05233">
    <property type="entry name" value="SDR_c"/>
    <property type="match status" value="1"/>
</dbReference>
<keyword evidence="3" id="KW-0560">Oxidoreductase</keyword>
<dbReference type="SUPFAM" id="SSF51735">
    <property type="entry name" value="NAD(P)-binding Rossmann-fold domains"/>
    <property type="match status" value="1"/>
</dbReference>
<dbReference type="InterPro" id="IPR036291">
    <property type="entry name" value="NAD(P)-bd_dom_sf"/>
</dbReference>
<dbReference type="Proteomes" id="UP000077266">
    <property type="component" value="Unassembled WGS sequence"/>
</dbReference>
<comment type="similarity">
    <text evidence="1">Belongs to the short-chain dehydrogenases/reductases (SDR) family.</text>
</comment>
<dbReference type="GO" id="GO:0016491">
    <property type="term" value="F:oxidoreductase activity"/>
    <property type="evidence" value="ECO:0007669"/>
    <property type="project" value="UniProtKB-KW"/>
</dbReference>
<sequence>MASAQEFLTSLNRQTLFDLDGLVAVVTGGTSGLGLYIALTLLANGAKVYVVDISDKGLELVKPWTEAANGRLIGIKGDISMKEEAKRIVSEVAQNETYINVLFNNAGILVQGHQIPVGSKDVQDYVNALDTFETASFSKTFDVNTIGQYFMSVAFLPLLDAAKTHDAGKNFPRQIIFTASAAAHLKMSKALQPSTSGGSIPYMLSKAATAHLVKILAHEFVPLGIQVNGIAPGPFSTNMYAATNELGITPAVPWPGGPGYPFVLPSGRSGAASDVGSLAIMLVKNEFINGEIVMIDGGMLICSPATH</sequence>
<dbReference type="InterPro" id="IPR052178">
    <property type="entry name" value="Sec_Metab_Biosynth_SDR"/>
</dbReference>
<evidence type="ECO:0000256" key="3">
    <source>
        <dbReference type="ARBA" id="ARBA00023002"/>
    </source>
</evidence>
<dbReference type="STRING" id="1314781.A0A165NST0"/>
<gene>
    <name evidence="4" type="ORF">EXIGLDRAFT_666445</name>
</gene>
<dbReference type="PANTHER" id="PTHR43618">
    <property type="entry name" value="7-ALPHA-HYDROXYSTEROID DEHYDROGENASE"/>
    <property type="match status" value="1"/>
</dbReference>
<keyword evidence="5" id="KW-1185">Reference proteome</keyword>